<dbReference type="STRING" id="230089.VY86_12590"/>
<protein>
    <submittedName>
        <fullName evidence="1">Uncharacterized protein</fullName>
    </submittedName>
</protein>
<reference evidence="2" key="2">
    <citation type="submission" date="2015-03" db="EMBL/GenBank/DDBJ databases">
        <title>Genome sequence of Azospirillum thiophilum strain DSM 21654T.</title>
        <authorList>
            <person name="Kwak Y."/>
            <person name="Shin J.-H."/>
        </authorList>
    </citation>
    <scope>NUCLEOTIDE SEQUENCE [LARGE SCALE GENOMIC DNA]</scope>
    <source>
        <strain evidence="2">DSM 15199</strain>
    </source>
</reference>
<proteinExistence type="predicted"/>
<dbReference type="OrthoDB" id="6461310at2"/>
<organism evidence="1 2">
    <name type="scientific">Photorhabdus thracensis</name>
    <dbReference type="NCBI Taxonomy" id="230089"/>
    <lineage>
        <taxon>Bacteria</taxon>
        <taxon>Pseudomonadati</taxon>
        <taxon>Pseudomonadota</taxon>
        <taxon>Gammaproteobacteria</taxon>
        <taxon>Enterobacterales</taxon>
        <taxon>Morganellaceae</taxon>
        <taxon>Photorhabdus</taxon>
    </lineage>
</organism>
<dbReference type="RefSeq" id="WP_046975193.1">
    <property type="nucleotide sequence ID" value="NZ_CP011104.1"/>
</dbReference>
<name>A0A0F7LPW6_9GAMM</name>
<sequence length="104" mass="12294">MEMREKLQYIDKLKNAIDKNDFESFHKIFNELQGNFLNLAPLILLDNINHLIRDAKNIKGCFSNHHYDAADLKLWEIISAILEHLNQSSKIMQSYINKHLEKDK</sequence>
<dbReference type="PATRIC" id="fig|230089.6.peg.2814"/>
<gene>
    <name evidence="1" type="ORF">VY86_12590</name>
</gene>
<dbReference type="KEGG" id="ptt:VY86_12590"/>
<dbReference type="Proteomes" id="UP000034866">
    <property type="component" value="Chromosome"/>
</dbReference>
<dbReference type="EMBL" id="CP011104">
    <property type="protein sequence ID" value="AKH64038.1"/>
    <property type="molecule type" value="Genomic_DNA"/>
</dbReference>
<accession>A0A0F7LPW6</accession>
<keyword evidence="2" id="KW-1185">Reference proteome</keyword>
<evidence type="ECO:0000313" key="2">
    <source>
        <dbReference type="Proteomes" id="UP000034866"/>
    </source>
</evidence>
<dbReference type="AlphaFoldDB" id="A0A0F7LPW6"/>
<reference evidence="1 2" key="1">
    <citation type="journal article" date="2015" name="J. Biotechnol.">
        <title>Complete genome sequence of Photorhabdus temperata subsp. thracensis 39-8(T), an entomopathogenic bacterium for the improved commercial bioinsecticide.</title>
        <authorList>
            <person name="Kwak Y."/>
            <person name="Shin J.H."/>
        </authorList>
    </citation>
    <scope>NUCLEOTIDE SEQUENCE [LARGE SCALE GENOMIC DNA]</scope>
    <source>
        <strain evidence="1 2">DSM 15199</strain>
    </source>
</reference>
<evidence type="ECO:0000313" key="1">
    <source>
        <dbReference type="EMBL" id="AKH64038.1"/>
    </source>
</evidence>